<comment type="caution">
    <text evidence="7">The sequence shown here is derived from an EMBL/GenBank/DDBJ whole genome shotgun (WGS) entry which is preliminary data.</text>
</comment>
<dbReference type="Gene3D" id="3.30.559.10">
    <property type="entry name" value="Chloramphenicol acetyltransferase-like domain"/>
    <property type="match status" value="1"/>
</dbReference>
<comment type="cofactor">
    <cofactor evidence="1">
        <name>(R)-lipoate</name>
        <dbReference type="ChEBI" id="CHEBI:83088"/>
    </cofactor>
</comment>
<dbReference type="InterPro" id="IPR001078">
    <property type="entry name" value="2-oxoacid_DH_actylTfrase"/>
</dbReference>
<dbReference type="FunFam" id="3.30.559.10:FF:000007">
    <property type="entry name" value="Dihydrolipoamide acetyltransferase component of pyruvate dehydrogenase complex"/>
    <property type="match status" value="1"/>
</dbReference>
<evidence type="ECO:0000256" key="5">
    <source>
        <dbReference type="ARBA" id="ARBA00023315"/>
    </source>
</evidence>
<keyword evidence="3 7" id="KW-0808">Transferase</keyword>
<dbReference type="GO" id="GO:0031405">
    <property type="term" value="F:lipoic acid binding"/>
    <property type="evidence" value="ECO:0007669"/>
    <property type="project" value="TreeGrafter"/>
</dbReference>
<dbReference type="PANTHER" id="PTHR43178:SF5">
    <property type="entry name" value="LIPOAMIDE ACYLTRANSFERASE COMPONENT OF BRANCHED-CHAIN ALPHA-KETO ACID DEHYDROGENASE COMPLEX, MITOCHONDRIAL"/>
    <property type="match status" value="1"/>
</dbReference>
<dbReference type="InterPro" id="IPR050743">
    <property type="entry name" value="2-oxoacid_DH_E2_comp"/>
</dbReference>
<accession>K6XEU0</accession>
<feature type="domain" description="2-oxoacid dehydrogenase acyltransferase catalytic" evidence="6">
    <location>
        <begin position="18"/>
        <end position="244"/>
    </location>
</feature>
<evidence type="ECO:0000259" key="6">
    <source>
        <dbReference type="Pfam" id="PF00198"/>
    </source>
</evidence>
<keyword evidence="5 7" id="KW-0012">Acyltransferase</keyword>
<feature type="non-terminal residue" evidence="7">
    <location>
        <position position="1"/>
    </location>
</feature>
<evidence type="ECO:0000256" key="2">
    <source>
        <dbReference type="ARBA" id="ARBA00007317"/>
    </source>
</evidence>
<dbReference type="GO" id="GO:0005737">
    <property type="term" value="C:cytoplasm"/>
    <property type="evidence" value="ECO:0007669"/>
    <property type="project" value="TreeGrafter"/>
</dbReference>
<dbReference type="SUPFAM" id="SSF52777">
    <property type="entry name" value="CoA-dependent acyltransferases"/>
    <property type="match status" value="1"/>
</dbReference>
<name>K6XEU0_9MICO</name>
<proteinExistence type="inferred from homology"/>
<dbReference type="InterPro" id="IPR023213">
    <property type="entry name" value="CAT-like_dom_sf"/>
</dbReference>
<dbReference type="eggNOG" id="COG0508">
    <property type="taxonomic scope" value="Bacteria"/>
</dbReference>
<evidence type="ECO:0000256" key="1">
    <source>
        <dbReference type="ARBA" id="ARBA00001938"/>
    </source>
</evidence>
<keyword evidence="4" id="KW-0450">Lipoyl</keyword>
<sequence length="247" mass="25978">SAPARPAEPATPAPTGGAEVRIPLTGVRAAIAEKLSRSRREIPEATTWVDVDASGLLAMRDQLRASAPESGIGLFAIMARIVVAGLARHPELNASVDVQRSEIVRHGAVNLSFAVQSPRGLMVPVVHGAQAISTRQLAAAVRDRTQAALEGRLAPAQLTGGTFTLNNYGVFGVDGSTPIINHPEAAMLGMGRIFERPWVVEGALAVRPITQLSLTFDHRVCDGGTAGGFLRFVADCVERPGTLLAEL</sequence>
<comment type="similarity">
    <text evidence="2">Belongs to the 2-oxoacid dehydrogenase family.</text>
</comment>
<protein>
    <submittedName>
        <fullName evidence="7">Putative dihydrolipoamide acyltransferase</fullName>
    </submittedName>
</protein>
<reference evidence="7 8" key="1">
    <citation type="submission" date="2012-08" db="EMBL/GenBank/DDBJ databases">
        <title>Whole genome shotgun sequence of Kineosphaera limosa NBRC 100340.</title>
        <authorList>
            <person name="Yoshida I."/>
            <person name="Isaki S."/>
            <person name="Hosoyama A."/>
            <person name="Tsuchikane K."/>
            <person name="Katsumata H."/>
            <person name="Ando Y."/>
            <person name="Ohji S."/>
            <person name="Hamada M."/>
            <person name="Tamura T."/>
            <person name="Yamazoe A."/>
            <person name="Yamazaki S."/>
            <person name="Fujita N."/>
        </authorList>
    </citation>
    <scope>NUCLEOTIDE SEQUENCE [LARGE SCALE GENOMIC DNA]</scope>
    <source>
        <strain evidence="7 8">NBRC 100340</strain>
    </source>
</reference>
<evidence type="ECO:0000313" key="8">
    <source>
        <dbReference type="Proteomes" id="UP000008366"/>
    </source>
</evidence>
<gene>
    <name evidence="7" type="ORF">KILIM_064_00010</name>
</gene>
<dbReference type="Pfam" id="PF00198">
    <property type="entry name" value="2-oxoacid_dh"/>
    <property type="match status" value="1"/>
</dbReference>
<keyword evidence="8" id="KW-1185">Reference proteome</keyword>
<evidence type="ECO:0000256" key="3">
    <source>
        <dbReference type="ARBA" id="ARBA00022679"/>
    </source>
</evidence>
<dbReference type="EMBL" id="BAHD01000064">
    <property type="protein sequence ID" value="GAB97309.1"/>
    <property type="molecule type" value="Genomic_DNA"/>
</dbReference>
<evidence type="ECO:0000313" key="7">
    <source>
        <dbReference type="EMBL" id="GAB97309.1"/>
    </source>
</evidence>
<dbReference type="RefSeq" id="WP_006593841.1">
    <property type="nucleotide sequence ID" value="NZ_BAHD01000064.1"/>
</dbReference>
<dbReference type="AlphaFoldDB" id="K6XEU0"/>
<organism evidence="7 8">
    <name type="scientific">Kineosphaera limosa NBRC 100340</name>
    <dbReference type="NCBI Taxonomy" id="1184609"/>
    <lineage>
        <taxon>Bacteria</taxon>
        <taxon>Bacillati</taxon>
        <taxon>Actinomycetota</taxon>
        <taxon>Actinomycetes</taxon>
        <taxon>Micrococcales</taxon>
        <taxon>Dermatophilaceae</taxon>
        <taxon>Kineosphaera</taxon>
    </lineage>
</organism>
<evidence type="ECO:0000256" key="4">
    <source>
        <dbReference type="ARBA" id="ARBA00022823"/>
    </source>
</evidence>
<dbReference type="PANTHER" id="PTHR43178">
    <property type="entry name" value="DIHYDROLIPOAMIDE ACETYLTRANSFERASE COMPONENT OF PYRUVATE DEHYDROGENASE COMPLEX"/>
    <property type="match status" value="1"/>
</dbReference>
<dbReference type="Proteomes" id="UP000008366">
    <property type="component" value="Unassembled WGS sequence"/>
</dbReference>
<dbReference type="GO" id="GO:0016407">
    <property type="term" value="F:acetyltransferase activity"/>
    <property type="evidence" value="ECO:0007669"/>
    <property type="project" value="TreeGrafter"/>
</dbReference>